<proteinExistence type="predicted"/>
<gene>
    <name evidence="1" type="ORF">SFRICE_016562</name>
</gene>
<name>A0A2H1V389_SPOFR</name>
<organism evidence="1">
    <name type="scientific">Spodoptera frugiperda</name>
    <name type="common">Fall armyworm</name>
    <dbReference type="NCBI Taxonomy" id="7108"/>
    <lineage>
        <taxon>Eukaryota</taxon>
        <taxon>Metazoa</taxon>
        <taxon>Ecdysozoa</taxon>
        <taxon>Arthropoda</taxon>
        <taxon>Hexapoda</taxon>
        <taxon>Insecta</taxon>
        <taxon>Pterygota</taxon>
        <taxon>Neoptera</taxon>
        <taxon>Endopterygota</taxon>
        <taxon>Lepidoptera</taxon>
        <taxon>Glossata</taxon>
        <taxon>Ditrysia</taxon>
        <taxon>Noctuoidea</taxon>
        <taxon>Noctuidae</taxon>
        <taxon>Amphipyrinae</taxon>
        <taxon>Spodoptera</taxon>
    </lineage>
</organism>
<accession>A0A2H1V389</accession>
<protein>
    <submittedName>
        <fullName evidence="1">SFRICE_016562</fullName>
    </submittedName>
</protein>
<sequence>MSVTLHSHIVQITLKAGAIKWRSYSARCTAHAPVQLSVKPGQGSPAEKALDSIIWCNWSADIWLQVADSCPAGPGTRRLRIAICTQPQTQGYNHPMTSPTLGEARRSVRLLLTKNHPVPTPGFRAGAPVNPLDCLVGRVVASVTSGQEVSSSIPGSGKVLLGFYRIFDVCPKIL</sequence>
<reference evidence="1" key="1">
    <citation type="submission" date="2016-07" db="EMBL/GenBank/DDBJ databases">
        <authorList>
            <person name="Bretaudeau A."/>
        </authorList>
    </citation>
    <scope>NUCLEOTIDE SEQUENCE</scope>
    <source>
        <strain evidence="1">Rice</strain>
        <tissue evidence="1">Whole body</tissue>
    </source>
</reference>
<dbReference type="EMBL" id="ODYU01000462">
    <property type="protein sequence ID" value="SOQ35303.1"/>
    <property type="molecule type" value="Genomic_DNA"/>
</dbReference>
<dbReference type="AlphaFoldDB" id="A0A2H1V389"/>
<evidence type="ECO:0000313" key="1">
    <source>
        <dbReference type="EMBL" id="SOQ35303.1"/>
    </source>
</evidence>